<dbReference type="PANTHER" id="PTHR22916">
    <property type="entry name" value="GLYCOSYLTRANSFERASE"/>
    <property type="match status" value="1"/>
</dbReference>
<proteinExistence type="predicted"/>
<evidence type="ECO:0000313" key="3">
    <source>
        <dbReference type="Proteomes" id="UP000238634"/>
    </source>
</evidence>
<dbReference type="Gene3D" id="3.90.550.10">
    <property type="entry name" value="Spore Coat Polysaccharide Biosynthesis Protein SpsA, Chain A"/>
    <property type="match status" value="1"/>
</dbReference>
<feature type="domain" description="Glycosyltransferase 2-like" evidence="1">
    <location>
        <begin position="4"/>
        <end position="114"/>
    </location>
</feature>
<gene>
    <name evidence="2" type="ORF">C7B65_25895</name>
</gene>
<protein>
    <submittedName>
        <fullName evidence="2">Glycosyltransferase family 2 protein</fullName>
    </submittedName>
</protein>
<reference evidence="2 3" key="1">
    <citation type="submission" date="2018-02" db="EMBL/GenBank/DDBJ databases">
        <authorList>
            <person name="Cohen D.B."/>
            <person name="Kent A.D."/>
        </authorList>
    </citation>
    <scope>NUCLEOTIDE SEQUENCE [LARGE SCALE GENOMIC DNA]</scope>
    <source>
        <strain evidence="2 3">ULC007</strain>
    </source>
</reference>
<dbReference type="EMBL" id="PVWG01000078">
    <property type="protein sequence ID" value="PSB14754.1"/>
    <property type="molecule type" value="Genomic_DNA"/>
</dbReference>
<dbReference type="PANTHER" id="PTHR22916:SF3">
    <property type="entry name" value="UDP-GLCNAC:BETAGAL BETA-1,3-N-ACETYLGLUCOSAMINYLTRANSFERASE-LIKE PROTEIN 1"/>
    <property type="match status" value="1"/>
</dbReference>
<dbReference type="RefSeq" id="WP_073074774.1">
    <property type="nucleotide sequence ID" value="NZ_MPPI01000046.1"/>
</dbReference>
<dbReference type="CDD" id="cd00761">
    <property type="entry name" value="Glyco_tranf_GTA_type"/>
    <property type="match status" value="1"/>
</dbReference>
<evidence type="ECO:0000313" key="2">
    <source>
        <dbReference type="EMBL" id="PSB14754.1"/>
    </source>
</evidence>
<keyword evidence="3" id="KW-1185">Reference proteome</keyword>
<organism evidence="2 3">
    <name type="scientific">Phormidesmis priestleyi ULC007</name>
    <dbReference type="NCBI Taxonomy" id="1920490"/>
    <lineage>
        <taxon>Bacteria</taxon>
        <taxon>Bacillati</taxon>
        <taxon>Cyanobacteriota</taxon>
        <taxon>Cyanophyceae</taxon>
        <taxon>Leptolyngbyales</taxon>
        <taxon>Leptolyngbyaceae</taxon>
        <taxon>Phormidesmis</taxon>
    </lineage>
</organism>
<accession>A0A2T1D2X8</accession>
<reference evidence="2 3" key="2">
    <citation type="submission" date="2018-03" db="EMBL/GenBank/DDBJ databases">
        <title>The ancient ancestry and fast evolution of plastids.</title>
        <authorList>
            <person name="Moore K.R."/>
            <person name="Magnabosco C."/>
            <person name="Momper L."/>
            <person name="Gold D.A."/>
            <person name="Bosak T."/>
            <person name="Fournier G.P."/>
        </authorList>
    </citation>
    <scope>NUCLEOTIDE SEQUENCE [LARGE SCALE GENOMIC DNA]</scope>
    <source>
        <strain evidence="2 3">ULC007</strain>
    </source>
</reference>
<dbReference type="InterPro" id="IPR001173">
    <property type="entry name" value="Glyco_trans_2-like"/>
</dbReference>
<dbReference type="Proteomes" id="UP000238634">
    <property type="component" value="Unassembled WGS sequence"/>
</dbReference>
<sequence length="270" mass="30764">MKLSLITATYFRSELLRDRALPSVLNHSDCEFEWIVVNDGRDAQTRELIQSLQLNCSLVYLELEHPSAGFGLCHARNLGLSVATGEWVAYLDDDNAIAPTFVAETTAFFQQYPQMQFSMVQQSRRRDIVRNGEIIKQGQPFISPSAGCTPRDLVQQRELFDSNGFTHRRENAPHWNPGYRVFVDYEYFLQCLVQWGSDGFSVHSDVLVDYVQSSDGVIGRSSYGEWADELCRLLQGGCDALTEADVNVLKQLVQKWHDREAQNQRISAFN</sequence>
<keyword evidence="2" id="KW-0808">Transferase</keyword>
<name>A0A2T1D2X8_9CYAN</name>
<dbReference type="InterPro" id="IPR029044">
    <property type="entry name" value="Nucleotide-diphossugar_trans"/>
</dbReference>
<dbReference type="STRING" id="1920490.GCA_001895925_05360"/>
<dbReference type="SUPFAM" id="SSF53448">
    <property type="entry name" value="Nucleotide-diphospho-sugar transferases"/>
    <property type="match status" value="1"/>
</dbReference>
<dbReference type="Pfam" id="PF00535">
    <property type="entry name" value="Glycos_transf_2"/>
    <property type="match status" value="1"/>
</dbReference>
<dbReference type="AlphaFoldDB" id="A0A2T1D2X8"/>
<dbReference type="GO" id="GO:0016758">
    <property type="term" value="F:hexosyltransferase activity"/>
    <property type="evidence" value="ECO:0007669"/>
    <property type="project" value="UniProtKB-ARBA"/>
</dbReference>
<comment type="caution">
    <text evidence="2">The sequence shown here is derived from an EMBL/GenBank/DDBJ whole genome shotgun (WGS) entry which is preliminary data.</text>
</comment>
<dbReference type="OrthoDB" id="533751at2"/>
<evidence type="ECO:0000259" key="1">
    <source>
        <dbReference type="Pfam" id="PF00535"/>
    </source>
</evidence>